<dbReference type="CDD" id="cd02511">
    <property type="entry name" value="Beta4Glucosyltransferase"/>
    <property type="match status" value="1"/>
</dbReference>
<organism evidence="3">
    <name type="scientific">hydrothermal vent metagenome</name>
    <dbReference type="NCBI Taxonomy" id="652676"/>
    <lineage>
        <taxon>unclassified sequences</taxon>
        <taxon>metagenomes</taxon>
        <taxon>ecological metagenomes</taxon>
    </lineage>
</organism>
<keyword evidence="1" id="KW-0812">Transmembrane</keyword>
<dbReference type="PANTHER" id="PTHR43630">
    <property type="entry name" value="POLY-BETA-1,6-N-ACETYL-D-GLUCOSAMINE SYNTHASE"/>
    <property type="match status" value="1"/>
</dbReference>
<keyword evidence="1" id="KW-1133">Transmembrane helix</keyword>
<dbReference type="InterPro" id="IPR001173">
    <property type="entry name" value="Glyco_trans_2-like"/>
</dbReference>
<evidence type="ECO:0000256" key="1">
    <source>
        <dbReference type="SAM" id="Phobius"/>
    </source>
</evidence>
<dbReference type="Pfam" id="PF00535">
    <property type="entry name" value="Glycos_transf_2"/>
    <property type="match status" value="1"/>
</dbReference>
<feature type="transmembrane region" description="Helical" evidence="1">
    <location>
        <begin position="220"/>
        <end position="239"/>
    </location>
</feature>
<feature type="domain" description="Glycosyltransferase 2-like" evidence="2">
    <location>
        <begin position="6"/>
        <end position="103"/>
    </location>
</feature>
<reference evidence="3" key="1">
    <citation type="submission" date="2018-06" db="EMBL/GenBank/DDBJ databases">
        <authorList>
            <person name="Zhirakovskaya E."/>
        </authorList>
    </citation>
    <scope>NUCLEOTIDE SEQUENCE</scope>
</reference>
<dbReference type="AlphaFoldDB" id="A0A3B0Y1R9"/>
<dbReference type="EMBL" id="UOFJ01000518">
    <property type="protein sequence ID" value="VAW70383.1"/>
    <property type="molecule type" value="Genomic_DNA"/>
</dbReference>
<protein>
    <recommendedName>
        <fullName evidence="2">Glycosyltransferase 2-like domain-containing protein</fullName>
    </recommendedName>
</protein>
<dbReference type="PANTHER" id="PTHR43630:SF2">
    <property type="entry name" value="GLYCOSYLTRANSFERASE"/>
    <property type="match status" value="1"/>
</dbReference>
<gene>
    <name evidence="3" type="ORF">MNBD_GAMMA10-3120</name>
</gene>
<evidence type="ECO:0000313" key="3">
    <source>
        <dbReference type="EMBL" id="VAW70383.1"/>
    </source>
</evidence>
<accession>A0A3B0Y1R9</accession>
<proteinExistence type="predicted"/>
<sequence>MNLTLSILIPVFNEELLLPRAIESAKRTGAKIYVLDSGSSDRTVEIAESYGCIVHKGQWKSFSEKLNWGLSEIEFNTPWVMRLDADEYITDNLLQEILSGALERIKQNVNGIWVGRRIHFLGKQIKYGGVGSQLHVRITRVGKARYEQRLTDEYVLADGEFGRIKGDVVDDPARGLTSWLQKHIAYAETECFSSYNIGNTSTWRSLRGGARYRRFIKENIYAYIPLFIRPFFFWVYRYFILLGFLDGRRGFIYHFLHGFWYRFVIDALIYEAKLTDGRSVKKEHII</sequence>
<evidence type="ECO:0000259" key="2">
    <source>
        <dbReference type="Pfam" id="PF00535"/>
    </source>
</evidence>
<name>A0A3B0Y1R9_9ZZZZ</name>
<dbReference type="Gene3D" id="3.90.550.10">
    <property type="entry name" value="Spore Coat Polysaccharide Biosynthesis Protein SpsA, Chain A"/>
    <property type="match status" value="1"/>
</dbReference>
<dbReference type="InterPro" id="IPR029044">
    <property type="entry name" value="Nucleotide-diphossugar_trans"/>
</dbReference>
<dbReference type="SUPFAM" id="SSF53448">
    <property type="entry name" value="Nucleotide-diphospho-sugar transferases"/>
    <property type="match status" value="1"/>
</dbReference>
<keyword evidence="1" id="KW-0472">Membrane</keyword>